<feature type="non-terminal residue" evidence="1">
    <location>
        <position position="90"/>
    </location>
</feature>
<protein>
    <submittedName>
        <fullName evidence="1">Uncharacterized protein</fullName>
    </submittedName>
</protein>
<reference evidence="1" key="1">
    <citation type="journal article" date="2014" name="Front. Microbiol.">
        <title>High frequency of phylogenetically diverse reductive dehalogenase-homologous genes in deep subseafloor sedimentary metagenomes.</title>
        <authorList>
            <person name="Kawai M."/>
            <person name="Futagami T."/>
            <person name="Toyoda A."/>
            <person name="Takaki Y."/>
            <person name="Nishi S."/>
            <person name="Hori S."/>
            <person name="Arai W."/>
            <person name="Tsubouchi T."/>
            <person name="Morono Y."/>
            <person name="Uchiyama I."/>
            <person name="Ito T."/>
            <person name="Fujiyama A."/>
            <person name="Inagaki F."/>
            <person name="Takami H."/>
        </authorList>
    </citation>
    <scope>NUCLEOTIDE SEQUENCE</scope>
    <source>
        <strain evidence="1">Expedition CK06-06</strain>
    </source>
</reference>
<gene>
    <name evidence="1" type="ORF">S03H2_52810</name>
</gene>
<sequence>MIDSRFAKVLHQLHKHLPIDEVDWAVTGSLGFALQGMDVDVHDIDIQTDKPGAYEIERRFSEYVVRNVAFSSSEKIRSHFGQLSIGSIKV</sequence>
<proteinExistence type="predicted"/>
<name>X1HFR4_9ZZZZ</name>
<dbReference type="InterPro" id="IPR019646">
    <property type="entry name" value="Aminoglyc_AdlTrfase"/>
</dbReference>
<dbReference type="InterPro" id="IPR043519">
    <property type="entry name" value="NT_sf"/>
</dbReference>
<dbReference type="EMBL" id="BARU01033578">
    <property type="protein sequence ID" value="GAH69016.1"/>
    <property type="molecule type" value="Genomic_DNA"/>
</dbReference>
<evidence type="ECO:0000313" key="1">
    <source>
        <dbReference type="EMBL" id="GAH69016.1"/>
    </source>
</evidence>
<organism evidence="1">
    <name type="scientific">marine sediment metagenome</name>
    <dbReference type="NCBI Taxonomy" id="412755"/>
    <lineage>
        <taxon>unclassified sequences</taxon>
        <taxon>metagenomes</taxon>
        <taxon>ecological metagenomes</taxon>
    </lineage>
</organism>
<accession>X1HFR4</accession>
<dbReference type="SUPFAM" id="SSF81301">
    <property type="entry name" value="Nucleotidyltransferase"/>
    <property type="match status" value="1"/>
</dbReference>
<comment type="caution">
    <text evidence="1">The sequence shown here is derived from an EMBL/GenBank/DDBJ whole genome shotgun (WGS) entry which is preliminary data.</text>
</comment>
<dbReference type="Pfam" id="PF10706">
    <property type="entry name" value="Aminoglyc_resit"/>
    <property type="match status" value="1"/>
</dbReference>
<dbReference type="Gene3D" id="3.30.460.40">
    <property type="match status" value="1"/>
</dbReference>
<dbReference type="AlphaFoldDB" id="X1HFR4"/>